<feature type="compositionally biased region" description="Polar residues" evidence="1">
    <location>
        <begin position="402"/>
        <end position="416"/>
    </location>
</feature>
<feature type="compositionally biased region" description="Basic residues" evidence="1">
    <location>
        <begin position="1"/>
        <end position="13"/>
    </location>
</feature>
<proteinExistence type="predicted"/>
<reference evidence="2 3" key="1">
    <citation type="journal article" date="2018" name="PLoS ONE">
        <title>The draft genome of Kipferlia bialata reveals reductive genome evolution in fornicate parasites.</title>
        <authorList>
            <person name="Tanifuji G."/>
            <person name="Takabayashi S."/>
            <person name="Kume K."/>
            <person name="Takagi M."/>
            <person name="Nakayama T."/>
            <person name="Kamikawa R."/>
            <person name="Inagaki Y."/>
            <person name="Hashimoto T."/>
        </authorList>
    </citation>
    <scope>NUCLEOTIDE SEQUENCE [LARGE SCALE GENOMIC DNA]</scope>
    <source>
        <strain evidence="2">NY0173</strain>
    </source>
</reference>
<feature type="region of interest" description="Disordered" evidence="1">
    <location>
        <begin position="1"/>
        <end position="22"/>
    </location>
</feature>
<protein>
    <submittedName>
        <fullName evidence="2">Uncharacterized protein</fullName>
    </submittedName>
</protein>
<evidence type="ECO:0000313" key="2">
    <source>
        <dbReference type="EMBL" id="GIQ81307.1"/>
    </source>
</evidence>
<sequence length="447" mass="48689">MSGRRQVWKRRRRAPPDPHKARKAEIAKALAQAPREIPLIRGKPVVRGVRDTMGPRTVHINRTNRAPIKAGRIRERTPRSYYSTGPGISPLTRSLSRGAMRSRQTEDKEADKGGATPQRPVTSVPVQRHRDLLETLASRRPSGMNATAPGVPSLEVNLKDGASGKMLANTTSILSQLRMDENHLQTCMRDIERDRTRRPVQGWYEMKGAGFTEEHMRHNQWTAPIQGAKLDAYNDMLGGIDGQPGMGLKVGLGATPSGIASHRLEGGQRELGLTNVLRAEIDRVMAGGTVRDSDRHRMREAASAHRSTSREWNDLYSFSGSRGERERGSVMEPITTRPSSVGTSTSTGTDMGCGPDPEAPARLSLPISGEARHIPHTAPVTVAERMSEVSRGTDSMEGVPLSTDQPTVSIRATPSPSRMNCTVADLAMAAAAADVTLVTHQDFSKTC</sequence>
<comment type="caution">
    <text evidence="2">The sequence shown here is derived from an EMBL/GenBank/DDBJ whole genome shotgun (WGS) entry which is preliminary data.</text>
</comment>
<name>A0A9K3CRY7_9EUKA</name>
<dbReference type="AlphaFoldDB" id="A0A9K3CRY7"/>
<organism evidence="2 3">
    <name type="scientific">Kipferlia bialata</name>
    <dbReference type="NCBI Taxonomy" id="797122"/>
    <lineage>
        <taxon>Eukaryota</taxon>
        <taxon>Metamonada</taxon>
        <taxon>Carpediemonas-like organisms</taxon>
        <taxon>Kipferlia</taxon>
    </lineage>
</organism>
<dbReference type="EMBL" id="BDIP01000359">
    <property type="protein sequence ID" value="GIQ81307.1"/>
    <property type="molecule type" value="Genomic_DNA"/>
</dbReference>
<feature type="region of interest" description="Disordered" evidence="1">
    <location>
        <begin position="391"/>
        <end position="416"/>
    </location>
</feature>
<keyword evidence="3" id="KW-1185">Reference proteome</keyword>
<dbReference type="Proteomes" id="UP000265618">
    <property type="component" value="Unassembled WGS sequence"/>
</dbReference>
<evidence type="ECO:0000256" key="1">
    <source>
        <dbReference type="SAM" id="MobiDB-lite"/>
    </source>
</evidence>
<evidence type="ECO:0000313" key="3">
    <source>
        <dbReference type="Proteomes" id="UP000265618"/>
    </source>
</evidence>
<accession>A0A9K3CRY7</accession>
<gene>
    <name evidence="2" type="ORF">KIPB_002249</name>
</gene>
<feature type="region of interest" description="Disordered" evidence="1">
    <location>
        <begin position="318"/>
        <end position="351"/>
    </location>
</feature>
<dbReference type="OrthoDB" id="10251901at2759"/>
<feature type="region of interest" description="Disordered" evidence="1">
    <location>
        <begin position="75"/>
        <end position="124"/>
    </location>
</feature>
<feature type="compositionally biased region" description="Basic and acidic residues" evidence="1">
    <location>
        <begin position="103"/>
        <end position="112"/>
    </location>
</feature>
<feature type="compositionally biased region" description="Low complexity" evidence="1">
    <location>
        <begin position="335"/>
        <end position="351"/>
    </location>
</feature>